<proteinExistence type="predicted"/>
<protein>
    <submittedName>
        <fullName evidence="2">CRISPR-associated protein Cas5</fullName>
    </submittedName>
</protein>
<dbReference type="NCBIfam" id="TIGR02593">
    <property type="entry name" value="CRISPR_cas5"/>
    <property type="match status" value="1"/>
</dbReference>
<evidence type="ECO:0000256" key="1">
    <source>
        <dbReference type="ARBA" id="ARBA00023118"/>
    </source>
</evidence>
<dbReference type="AlphaFoldDB" id="A0A7C1CSK2"/>
<organism evidence="2">
    <name type="scientific">Mesotoga infera</name>
    <dbReference type="NCBI Taxonomy" id="1236046"/>
    <lineage>
        <taxon>Bacteria</taxon>
        <taxon>Thermotogati</taxon>
        <taxon>Thermotogota</taxon>
        <taxon>Thermotogae</taxon>
        <taxon>Kosmotogales</taxon>
        <taxon>Kosmotogaceae</taxon>
        <taxon>Mesotoga</taxon>
    </lineage>
</organism>
<name>A0A7C1CSK2_9BACT</name>
<dbReference type="CDD" id="cd09693">
    <property type="entry name" value="Cas5_I"/>
    <property type="match status" value="1"/>
</dbReference>
<dbReference type="Pfam" id="PF09704">
    <property type="entry name" value="Cas_Cas5d"/>
    <property type="match status" value="1"/>
</dbReference>
<sequence>MIVLEISIKGYTASFRSPASMNYQESLPFPPPTTIAGIIGAATGREYFEAQNYCRELSYGVHIQENEGMAKDPWAIKKVKGGGRSIGKAVVIREVIYRPKITLVIAGPQDKLKEIEEALADPRFPLSLGRDDEFITSVQSELKTAERVDKSVINNTVVKGNLEGKINIAGLHEGLISHFKTYWLNSEFDRDKRNPKVRRPVSRSPYIYISEPVKYSGEAVNVSGTAFPLWR</sequence>
<accession>A0A7C1CSK2</accession>
<comment type="caution">
    <text evidence="2">The sequence shown here is derived from an EMBL/GenBank/DDBJ whole genome shotgun (WGS) entry which is preliminary data.</text>
</comment>
<dbReference type="Proteomes" id="UP000886198">
    <property type="component" value="Unassembled WGS sequence"/>
</dbReference>
<dbReference type="GO" id="GO:0043571">
    <property type="term" value="P:maintenance of CRISPR repeat elements"/>
    <property type="evidence" value="ECO:0007669"/>
    <property type="project" value="InterPro"/>
</dbReference>
<dbReference type="GO" id="GO:0051607">
    <property type="term" value="P:defense response to virus"/>
    <property type="evidence" value="ECO:0007669"/>
    <property type="project" value="UniProtKB-KW"/>
</dbReference>
<dbReference type="InterPro" id="IPR013422">
    <property type="entry name" value="CRISPR-assoc_prot_Cas5_N"/>
</dbReference>
<reference evidence="2" key="1">
    <citation type="journal article" date="2020" name="mSystems">
        <title>Genome- and Community-Level Interaction Insights into Carbon Utilization and Element Cycling Functions of Hydrothermarchaeota in Hydrothermal Sediment.</title>
        <authorList>
            <person name="Zhou Z."/>
            <person name="Liu Y."/>
            <person name="Xu W."/>
            <person name="Pan J."/>
            <person name="Luo Z.H."/>
            <person name="Li M."/>
        </authorList>
    </citation>
    <scope>NUCLEOTIDE SEQUENCE [LARGE SCALE GENOMIC DNA]</scope>
    <source>
        <strain evidence="2">SpSt-1179</strain>
    </source>
</reference>
<dbReference type="Gene3D" id="3.30.70.2660">
    <property type="match status" value="1"/>
</dbReference>
<keyword evidence="1" id="KW-0051">Antiviral defense</keyword>
<gene>
    <name evidence="2" type="primary">cas5</name>
    <name evidence="2" type="ORF">ENN47_01130</name>
</gene>
<evidence type="ECO:0000313" key="2">
    <source>
        <dbReference type="EMBL" id="HDP76794.1"/>
    </source>
</evidence>
<dbReference type="InterPro" id="IPR021124">
    <property type="entry name" value="CRISPR-assoc_prot_Cas5"/>
</dbReference>
<dbReference type="EMBL" id="DSBT01000039">
    <property type="protein sequence ID" value="HDP76794.1"/>
    <property type="molecule type" value="Genomic_DNA"/>
</dbReference>